<feature type="compositionally biased region" description="Low complexity" evidence="2">
    <location>
        <begin position="1426"/>
        <end position="1440"/>
    </location>
</feature>
<feature type="compositionally biased region" description="Basic and acidic residues" evidence="2">
    <location>
        <begin position="1442"/>
        <end position="1461"/>
    </location>
</feature>
<feature type="compositionally biased region" description="Acidic residues" evidence="2">
    <location>
        <begin position="1174"/>
        <end position="1185"/>
    </location>
</feature>
<feature type="compositionally biased region" description="Acidic residues" evidence="2">
    <location>
        <begin position="1250"/>
        <end position="1304"/>
    </location>
</feature>
<feature type="region of interest" description="Disordered" evidence="2">
    <location>
        <begin position="1032"/>
        <end position="1064"/>
    </location>
</feature>
<feature type="coiled-coil region" evidence="1">
    <location>
        <begin position="503"/>
        <end position="620"/>
    </location>
</feature>
<proteinExistence type="predicted"/>
<feature type="region of interest" description="Disordered" evidence="2">
    <location>
        <begin position="1132"/>
        <end position="1470"/>
    </location>
</feature>
<name>A0ABD6E9U9_9BILA</name>
<feature type="compositionally biased region" description="Basic and acidic residues" evidence="2">
    <location>
        <begin position="1226"/>
        <end position="1249"/>
    </location>
</feature>
<feature type="compositionally biased region" description="Basic and acidic residues" evidence="2">
    <location>
        <begin position="1533"/>
        <end position="1556"/>
    </location>
</feature>
<feature type="region of interest" description="Disordered" evidence="2">
    <location>
        <begin position="1486"/>
        <end position="1633"/>
    </location>
</feature>
<dbReference type="EMBL" id="JBGFUD010001799">
    <property type="protein sequence ID" value="MFH4976773.1"/>
    <property type="molecule type" value="Genomic_DNA"/>
</dbReference>
<evidence type="ECO:0000256" key="2">
    <source>
        <dbReference type="SAM" id="MobiDB-lite"/>
    </source>
</evidence>
<dbReference type="PANTHER" id="PTHR18898">
    <property type="entry name" value="NUCLEOPROTEIN TPR-RELATED"/>
    <property type="match status" value="1"/>
</dbReference>
<feature type="compositionally biased region" description="Acidic residues" evidence="2">
    <location>
        <begin position="1338"/>
        <end position="1347"/>
    </location>
</feature>
<keyword evidence="1" id="KW-0175">Coiled coil</keyword>
<feature type="compositionally biased region" description="Low complexity" evidence="2">
    <location>
        <begin position="1486"/>
        <end position="1498"/>
    </location>
</feature>
<dbReference type="PANTHER" id="PTHR18898:SF2">
    <property type="entry name" value="NUCLEOPROTEIN TPR"/>
    <property type="match status" value="1"/>
</dbReference>
<feature type="compositionally biased region" description="Basic and acidic residues" evidence="2">
    <location>
        <begin position="744"/>
        <end position="759"/>
    </location>
</feature>
<reference evidence="3 4" key="1">
    <citation type="submission" date="2024-08" db="EMBL/GenBank/DDBJ databases">
        <title>Gnathostoma spinigerum genome.</title>
        <authorList>
            <person name="Gonzalez-Bertolin B."/>
            <person name="Monzon S."/>
            <person name="Zaballos A."/>
            <person name="Jimenez P."/>
            <person name="Dekumyoy P."/>
            <person name="Varona S."/>
            <person name="Cuesta I."/>
            <person name="Sumanam S."/>
            <person name="Adisakwattana P."/>
            <person name="Gasser R.B."/>
            <person name="Hernandez-Gonzalez A."/>
            <person name="Young N.D."/>
            <person name="Perteguer M.J."/>
        </authorList>
    </citation>
    <scope>NUCLEOTIDE SEQUENCE [LARGE SCALE GENOMIC DNA]</scope>
    <source>
        <strain evidence="3">AL3</strain>
        <tissue evidence="3">Liver</tissue>
    </source>
</reference>
<feature type="coiled-coil region" evidence="1">
    <location>
        <begin position="351"/>
        <end position="466"/>
    </location>
</feature>
<dbReference type="Proteomes" id="UP001608902">
    <property type="component" value="Unassembled WGS sequence"/>
</dbReference>
<evidence type="ECO:0000313" key="4">
    <source>
        <dbReference type="Proteomes" id="UP001608902"/>
    </source>
</evidence>
<accession>A0ABD6E9U9</accession>
<feature type="region of interest" description="Disordered" evidence="2">
    <location>
        <begin position="744"/>
        <end position="768"/>
    </location>
</feature>
<feature type="compositionally biased region" description="Polar residues" evidence="2">
    <location>
        <begin position="935"/>
        <end position="944"/>
    </location>
</feature>
<dbReference type="Gene3D" id="1.10.287.1490">
    <property type="match status" value="1"/>
</dbReference>
<feature type="region of interest" description="Disordered" evidence="2">
    <location>
        <begin position="928"/>
        <end position="979"/>
    </location>
</feature>
<feature type="compositionally biased region" description="Acidic residues" evidence="2">
    <location>
        <begin position="1216"/>
        <end position="1225"/>
    </location>
</feature>
<feature type="coiled-coil region" evidence="1">
    <location>
        <begin position="110"/>
        <end position="265"/>
    </location>
</feature>
<feature type="compositionally biased region" description="Polar residues" evidence="2">
    <location>
        <begin position="1148"/>
        <end position="1157"/>
    </location>
</feature>
<evidence type="ECO:0000256" key="1">
    <source>
        <dbReference type="SAM" id="Coils"/>
    </source>
</evidence>
<feature type="compositionally biased region" description="Polar residues" evidence="2">
    <location>
        <begin position="1604"/>
        <end position="1617"/>
    </location>
</feature>
<feature type="compositionally biased region" description="Polar residues" evidence="2">
    <location>
        <begin position="1509"/>
        <end position="1524"/>
    </location>
</feature>
<comment type="caution">
    <text evidence="3">The sequence shown here is derived from an EMBL/GenBank/DDBJ whole genome shotgun (WGS) entry which is preliminary data.</text>
</comment>
<evidence type="ECO:0008006" key="5">
    <source>
        <dbReference type="Google" id="ProtNLM"/>
    </source>
</evidence>
<feature type="compositionally biased region" description="Low complexity" evidence="2">
    <location>
        <begin position="1041"/>
        <end position="1059"/>
    </location>
</feature>
<keyword evidence="4" id="KW-1185">Reference proteome</keyword>
<protein>
    <recommendedName>
        <fullName evidence="5">Nucleoprotein TPR</fullName>
    </recommendedName>
</protein>
<sequence length="1633" mass="182534">MIAELRSTNARLEGDLELQRQTQHLMSKQTEVDDKELSSSRTKLIKMEEEKKLLDERFQKSQVELLELRSQLAKYRTDINILNDQLSTSKTSEARLQQEVTVLRESGYNNEKMLSALTELKERLECKSDDQLTRLKDQLDIANEENEKMRKFVADITEQHSRISLELKLTSNKVETERDQALSAKKSAEDQLAWKQNEFKELESRYNALMEQLNAPETSGDLTAEGYKKETQQLRNKNNYLENQLKDLAEKQKATEEKLRICERELNSVSKLSNDMESAFNEQQSVADAAKQSFIAREQLLNSQLETSVKEVANLRKDVTERDQRITDLQFEKEQEKLNAQKSVAAVEKKLASVESARAAALARLNELSDEMEKIKSEATVQDEKRRNIEEILKGRDAELRKMEEKIENFVRESAETQARIDEARLSNSTEVANLRAEKARLENSLNEAQARIAEQAHKSELLEENLLKISERNAFLESSASGQEQSSVHGGSQSFGALYDVIKYLQKENREAVERALNAELQWKRLEAQQTGCEQRLTELKEKMTKLRAEAEMNTRAQAEKSEMMGRLRMLQNVQQENTSLKAQHEKLSASYDNLSKNVSEMQQKIASLEAEKATEKMKLQNSITDLQTSRKEIVVWKERHAEVLATLGKYGPERVVALTNEVEVLRRKNALISQELEAAKRALSKPNVAEQSLEEMKEKTKKLEEELEKVIKDKKESSRLFESAKAIARQYRQKYQELEGEKHKWEKEREELKKGREAGASTSEAPSADVLRLRQELLNARTEVERLEKHISSISKTRPSLLGDGNAESNSRVSSIVQAQMKQLEALNKQNLELKNQLEQVTVRFKDAETKLKELNQKQKEDSDSREELQSRLMSITSMAKTREAEIAKLRDEMKVRDGELVEAKGRICVLECSINKLSSNASVETGKKEQSVIVTPQSVADNENEPKKEQSVPLSQSSTQTSQMGGSPAPVQSGSKASVFGGSGIFGSQATNTSSLTSVASTSIFRSATQSQDNTSRFSFPAKSPLLRVSTSSEQSNAISQSTTSTGSASSTFAASENKAPAQQNVISGSGDEVHVISSSGVAPSAKSDALLPSFSFRIDTDNHNVVDTPRKRTIASVIYDQASSVETDSETVEPVKRPRESPIEQVSTSSRYTQAPRGIQLVAEKKNVAADDDGAEQEQQENVETTTNPEEEGGEDFLEGELDEDVRTADDSIAEILDDPEDRVRDRPGSEEGQAKTGDIHRELEEVGEDEEIMVDDEQEGEEFDEALEGGEEESDDEMDEDDVEDEDDYENDEEEESGEMEEHMFVGHHSGHREHLFQNAHRSIQRHHGRVGEEDDDDILIIEDDHERHSQSPADQSIDEADEGGSGHNVTTEEDVDTSMDDPTSADQESRDRSIMAGGRKVVNPNESSSEAGPSDHFELQKASVSKSASSMSQSIIEKKSSSDGEKTPTDSRKDNVAGVSSGEMELSQSYIPVAQSVEAVSASSDQLSRDSSPFVVNIDSDSRGASSTVTVRSQSDIGNSGGVHLQIAEEIKDSRVGGQRDTDLVEEEHSTPQTDDETGVAEPSTSERAITRRMSRSAGSFHDSVDEPSSSSVDPQGITPTSQETFENRSQIARRGRPQKARRGHRF</sequence>
<feature type="compositionally biased region" description="Basic residues" evidence="2">
    <location>
        <begin position="1618"/>
        <end position="1633"/>
    </location>
</feature>
<gene>
    <name evidence="3" type="ORF">AB6A40_003482</name>
</gene>
<feature type="coiled-coil region" evidence="1">
    <location>
        <begin position="2"/>
        <end position="85"/>
    </location>
</feature>
<organism evidence="3 4">
    <name type="scientific">Gnathostoma spinigerum</name>
    <dbReference type="NCBI Taxonomy" id="75299"/>
    <lineage>
        <taxon>Eukaryota</taxon>
        <taxon>Metazoa</taxon>
        <taxon>Ecdysozoa</taxon>
        <taxon>Nematoda</taxon>
        <taxon>Chromadorea</taxon>
        <taxon>Rhabditida</taxon>
        <taxon>Spirurina</taxon>
        <taxon>Gnathostomatomorpha</taxon>
        <taxon>Gnathostomatoidea</taxon>
        <taxon>Gnathostomatidae</taxon>
        <taxon>Gnathostoma</taxon>
    </lineage>
</organism>
<feature type="compositionally biased region" description="Basic and acidic residues" evidence="2">
    <location>
        <begin position="1137"/>
        <end position="1146"/>
    </location>
</feature>
<evidence type="ECO:0000313" key="3">
    <source>
        <dbReference type="EMBL" id="MFH4976773.1"/>
    </source>
</evidence>
<feature type="compositionally biased region" description="Acidic residues" evidence="2">
    <location>
        <begin position="1193"/>
        <end position="1208"/>
    </location>
</feature>